<dbReference type="SUPFAM" id="SSF53613">
    <property type="entry name" value="Ribokinase-like"/>
    <property type="match status" value="1"/>
</dbReference>
<name>A0ABN2W9Q8_9ACTN</name>
<protein>
    <submittedName>
        <fullName evidence="7">Bifunctional hydroxymethylpyrimidine kinase/phosphomethylpyrimidine kinase</fullName>
    </submittedName>
</protein>
<comment type="catalytic activity">
    <reaction evidence="1">
        <text>4-amino-5-hydroxymethyl-2-methylpyrimidine + ATP = 4-amino-2-methyl-5-(phosphooxymethyl)pyrimidine + ADP + H(+)</text>
        <dbReference type="Rhea" id="RHEA:23096"/>
        <dbReference type="ChEBI" id="CHEBI:15378"/>
        <dbReference type="ChEBI" id="CHEBI:16892"/>
        <dbReference type="ChEBI" id="CHEBI:30616"/>
        <dbReference type="ChEBI" id="CHEBI:58354"/>
        <dbReference type="ChEBI" id="CHEBI:456216"/>
        <dbReference type="EC" id="2.7.1.49"/>
    </reaction>
</comment>
<dbReference type="NCBIfam" id="TIGR00097">
    <property type="entry name" value="HMP-P_kinase"/>
    <property type="match status" value="1"/>
</dbReference>
<evidence type="ECO:0000256" key="5">
    <source>
        <dbReference type="ARBA" id="ARBA00022977"/>
    </source>
</evidence>
<evidence type="ECO:0000256" key="3">
    <source>
        <dbReference type="ARBA" id="ARBA00003848"/>
    </source>
</evidence>
<keyword evidence="7" id="KW-0808">Transferase</keyword>
<keyword evidence="5" id="KW-0784">Thiamine biosynthesis</keyword>
<evidence type="ECO:0000256" key="4">
    <source>
        <dbReference type="ARBA" id="ARBA00004769"/>
    </source>
</evidence>
<dbReference type="Pfam" id="PF08543">
    <property type="entry name" value="Phos_pyr_kin"/>
    <property type="match status" value="1"/>
</dbReference>
<organism evidence="7 8">
    <name type="scientific">Aeromicrobium halocynthiae</name>
    <dbReference type="NCBI Taxonomy" id="560557"/>
    <lineage>
        <taxon>Bacteria</taxon>
        <taxon>Bacillati</taxon>
        <taxon>Actinomycetota</taxon>
        <taxon>Actinomycetes</taxon>
        <taxon>Propionibacteriales</taxon>
        <taxon>Nocardioidaceae</taxon>
        <taxon>Aeromicrobium</taxon>
    </lineage>
</organism>
<comment type="function">
    <text evidence="3">Catalyzes the phosphorylation of hydroxymethylpyrimidine phosphate (HMP-P) to HMP-PP, and of HMP to HMP-P.</text>
</comment>
<reference evidence="7 8" key="1">
    <citation type="journal article" date="2019" name="Int. J. Syst. Evol. Microbiol.">
        <title>The Global Catalogue of Microorganisms (GCM) 10K type strain sequencing project: providing services to taxonomists for standard genome sequencing and annotation.</title>
        <authorList>
            <consortium name="The Broad Institute Genomics Platform"/>
            <consortium name="The Broad Institute Genome Sequencing Center for Infectious Disease"/>
            <person name="Wu L."/>
            <person name="Ma J."/>
        </authorList>
    </citation>
    <scope>NUCLEOTIDE SEQUENCE [LARGE SCALE GENOMIC DNA]</scope>
    <source>
        <strain evidence="7 8">JCM 15749</strain>
    </source>
</reference>
<dbReference type="InterPro" id="IPR013749">
    <property type="entry name" value="PM/HMP-P_kinase-1"/>
</dbReference>
<evidence type="ECO:0000313" key="8">
    <source>
        <dbReference type="Proteomes" id="UP001501480"/>
    </source>
</evidence>
<dbReference type="GO" id="GO:0016301">
    <property type="term" value="F:kinase activity"/>
    <property type="evidence" value="ECO:0007669"/>
    <property type="project" value="UniProtKB-KW"/>
</dbReference>
<evidence type="ECO:0000313" key="7">
    <source>
        <dbReference type="EMBL" id="GAA2085755.1"/>
    </source>
</evidence>
<dbReference type="InterPro" id="IPR029056">
    <property type="entry name" value="Ribokinase-like"/>
</dbReference>
<accession>A0ABN2W9Q8</accession>
<dbReference type="PANTHER" id="PTHR20858:SF17">
    <property type="entry name" value="HYDROXYMETHYLPYRIMIDINE_PHOSPHOMETHYLPYRIMIDINE KINASE THI20-RELATED"/>
    <property type="match status" value="1"/>
</dbReference>
<feature type="domain" description="Pyridoxamine kinase/Phosphomethylpyrimidine kinase" evidence="6">
    <location>
        <begin position="27"/>
        <end position="273"/>
    </location>
</feature>
<dbReference type="Gene3D" id="3.40.1190.20">
    <property type="match status" value="1"/>
</dbReference>
<comment type="pathway">
    <text evidence="4">Cofactor biosynthesis; thiamine diphosphate biosynthesis; 4-amino-2-methyl-5-diphosphomethylpyrimidine from 5-amino-1-(5-phospho-D-ribosyl)imidazole: step 3/3.</text>
</comment>
<keyword evidence="8" id="KW-1185">Reference proteome</keyword>
<dbReference type="PANTHER" id="PTHR20858">
    <property type="entry name" value="PHOSPHOMETHYLPYRIMIDINE KINASE"/>
    <property type="match status" value="1"/>
</dbReference>
<gene>
    <name evidence="7" type="primary">thiD</name>
    <name evidence="7" type="ORF">GCM10009821_29280</name>
</gene>
<dbReference type="EMBL" id="BAAAPY010000017">
    <property type="protein sequence ID" value="GAA2085755.1"/>
    <property type="molecule type" value="Genomic_DNA"/>
</dbReference>
<keyword evidence="7" id="KW-0418">Kinase</keyword>
<dbReference type="Proteomes" id="UP001501480">
    <property type="component" value="Unassembled WGS sequence"/>
</dbReference>
<proteinExistence type="predicted"/>
<dbReference type="InterPro" id="IPR004399">
    <property type="entry name" value="HMP/HMP-P_kinase_dom"/>
</dbReference>
<evidence type="ECO:0000259" key="6">
    <source>
        <dbReference type="Pfam" id="PF08543"/>
    </source>
</evidence>
<evidence type="ECO:0000256" key="2">
    <source>
        <dbReference type="ARBA" id="ARBA00000565"/>
    </source>
</evidence>
<dbReference type="RefSeq" id="WP_344330217.1">
    <property type="nucleotide sequence ID" value="NZ_BAAAPY010000017.1"/>
</dbReference>
<comment type="catalytic activity">
    <reaction evidence="2">
        <text>4-amino-2-methyl-5-(phosphooxymethyl)pyrimidine + ATP = 4-amino-2-methyl-5-(diphosphooxymethyl)pyrimidine + ADP</text>
        <dbReference type="Rhea" id="RHEA:19893"/>
        <dbReference type="ChEBI" id="CHEBI:30616"/>
        <dbReference type="ChEBI" id="CHEBI:57841"/>
        <dbReference type="ChEBI" id="CHEBI:58354"/>
        <dbReference type="ChEBI" id="CHEBI:456216"/>
        <dbReference type="EC" id="2.7.4.7"/>
    </reaction>
</comment>
<sequence length="278" mass="28214">MTHAFPGALDETSPGRTPVMLSIAGSDPSGGAGIQADLKTATALGVYAGAVVTALTAQNTLGVQGIHPIPAMFVAEQLHSVLGDLDVVAVKIGMLGTAEVADTVADVLREHAVSHVVLDPVMVATSGDRLVPEDAVAAIRDRLLPLSTVVTPNVPEAALLAGVPVDALDDLETAGRRLVDAGATAALVKGGHLDGDDSVDVLVTADAVHRLSSPRLHTPHTHGTGCTLSAAVASFLVRGEPVDRAVARAKDYLVATLASGSRRHVGAGRGPVDHLAGR</sequence>
<dbReference type="CDD" id="cd01169">
    <property type="entry name" value="HMPP_kinase"/>
    <property type="match status" value="1"/>
</dbReference>
<comment type="caution">
    <text evidence="7">The sequence shown here is derived from an EMBL/GenBank/DDBJ whole genome shotgun (WGS) entry which is preliminary data.</text>
</comment>
<evidence type="ECO:0000256" key="1">
    <source>
        <dbReference type="ARBA" id="ARBA00000151"/>
    </source>
</evidence>